<keyword evidence="1" id="KW-1133">Transmembrane helix</keyword>
<dbReference type="Pfam" id="PF07987">
    <property type="entry name" value="DUF1775"/>
    <property type="match status" value="1"/>
</dbReference>
<dbReference type="InterPro" id="IPR038507">
    <property type="entry name" value="YcnI-like_sf"/>
</dbReference>
<keyword evidence="1" id="KW-0472">Membrane</keyword>
<sequence>MDPAMDPAMTRHPRPTRTVLRLGAASLVIGAVALAAPASAHVTVTPSTTAAGAYAVLEFSVAHGCEDSPTTEITISIPEGVNAVSPTRTALWEVEKETEQLDPPVADAHGNEVVERVASVTYRTDTPLPDGYRDTFQLSLQLPEAEGDTLVFPTIQTCEDGESAWIEVPQDGQDVDELELPAPSFVITEAGEGGHHDAAIAATSHEDEDEGETGADHDGAEPLTVAALVAGLLGTVLGGAALVRQRRRT</sequence>
<feature type="domain" description="YncI copper-binding" evidence="3">
    <location>
        <begin position="41"/>
        <end position="186"/>
    </location>
</feature>
<reference evidence="4 5" key="1">
    <citation type="submission" date="2018-03" db="EMBL/GenBank/DDBJ databases">
        <authorList>
            <person name="Keele B.F."/>
        </authorList>
    </citation>
    <scope>NUCLEOTIDE SEQUENCE [LARGE SCALE GENOMIC DNA]</scope>
    <source>
        <strain evidence="4 5">IB-3</strain>
    </source>
</reference>
<feature type="chain" id="PRO_5015302563" description="YncI copper-binding domain-containing protein" evidence="2">
    <location>
        <begin position="41"/>
        <end position="249"/>
    </location>
</feature>
<keyword evidence="1" id="KW-0812">Transmembrane</keyword>
<dbReference type="Gene3D" id="2.60.40.2230">
    <property type="entry name" value="Uncharacterised protein YcnI-like PF07987, DUF1775"/>
    <property type="match status" value="1"/>
</dbReference>
<evidence type="ECO:0000313" key="5">
    <source>
        <dbReference type="Proteomes" id="UP000244867"/>
    </source>
</evidence>
<feature type="transmembrane region" description="Helical" evidence="1">
    <location>
        <begin position="223"/>
        <end position="243"/>
    </location>
</feature>
<dbReference type="RefSeq" id="WP_108342944.1">
    <property type="nucleotide sequence ID" value="NZ_PYXZ01000001.1"/>
</dbReference>
<dbReference type="Proteomes" id="UP000244867">
    <property type="component" value="Unassembled WGS sequence"/>
</dbReference>
<evidence type="ECO:0000313" key="4">
    <source>
        <dbReference type="EMBL" id="PUA82759.1"/>
    </source>
</evidence>
<comment type="caution">
    <text evidence="4">The sequence shown here is derived from an EMBL/GenBank/DDBJ whole genome shotgun (WGS) entry which is preliminary data.</text>
</comment>
<proteinExistence type="predicted"/>
<dbReference type="EMBL" id="PYXZ01000001">
    <property type="protein sequence ID" value="PUA82759.1"/>
    <property type="molecule type" value="Genomic_DNA"/>
</dbReference>
<keyword evidence="5" id="KW-1185">Reference proteome</keyword>
<evidence type="ECO:0000256" key="2">
    <source>
        <dbReference type="SAM" id="SignalP"/>
    </source>
</evidence>
<keyword evidence="2" id="KW-0732">Signal</keyword>
<dbReference type="InterPro" id="IPR012533">
    <property type="entry name" value="YcnI-copper_dom"/>
</dbReference>
<protein>
    <recommendedName>
        <fullName evidence="3">YncI copper-binding domain-containing protein</fullName>
    </recommendedName>
</protein>
<evidence type="ECO:0000256" key="1">
    <source>
        <dbReference type="SAM" id="Phobius"/>
    </source>
</evidence>
<dbReference type="OrthoDB" id="9810871at2"/>
<accession>A0A2R7Z3I3</accession>
<feature type="signal peptide" evidence="2">
    <location>
        <begin position="1"/>
        <end position="40"/>
    </location>
</feature>
<gene>
    <name evidence="4" type="ORF">C7S10_03315</name>
</gene>
<name>A0A2R7Z3I3_9ACTN</name>
<evidence type="ECO:0000259" key="3">
    <source>
        <dbReference type="Pfam" id="PF07987"/>
    </source>
</evidence>
<organism evidence="4 5">
    <name type="scientific">Nocardioides currus</name>
    <dbReference type="NCBI Taxonomy" id="2133958"/>
    <lineage>
        <taxon>Bacteria</taxon>
        <taxon>Bacillati</taxon>
        <taxon>Actinomycetota</taxon>
        <taxon>Actinomycetes</taxon>
        <taxon>Propionibacteriales</taxon>
        <taxon>Nocardioidaceae</taxon>
        <taxon>Nocardioides</taxon>
    </lineage>
</organism>
<dbReference type="AlphaFoldDB" id="A0A2R7Z3I3"/>
<dbReference type="CDD" id="cd08545">
    <property type="entry name" value="YcnI_like"/>
    <property type="match status" value="1"/>
</dbReference>